<feature type="signal peptide" evidence="1">
    <location>
        <begin position="1"/>
        <end position="18"/>
    </location>
</feature>
<keyword evidence="1" id="KW-0732">Signal</keyword>
<comment type="caution">
    <text evidence="3">The sequence shown here is derived from an EMBL/GenBank/DDBJ whole genome shotgun (WGS) entry which is preliminary data.</text>
</comment>
<sequence length="244" mass="27290">MKYLLCFLFSFTATVSDAQSALNNTDSLGNADKSALKVDSLFKPLMTPFYLKQVYVPAALMTTGIVSTTIFTASIKFRIAEERNEHFSNFHTSIDNYLQYAPIPIAYGLDAFGFKSKNDILNRSLILLKGEALMFVTVNILKYTTNELRPDAANIHSFPSGHTAQAFAAATFLSEEYKDKYPWISYMAYGMAGTTGLLRIANNKHFVGDVLMGAGMGILSMKLSYWTHQYRWGKRHHKSGIKSS</sequence>
<dbReference type="EMBL" id="VWSH01000002">
    <property type="protein sequence ID" value="KAA5534520.1"/>
    <property type="molecule type" value="Genomic_DNA"/>
</dbReference>
<feature type="chain" id="PRO_5024320007" evidence="1">
    <location>
        <begin position="19"/>
        <end position="244"/>
    </location>
</feature>
<protein>
    <submittedName>
        <fullName evidence="3">Phosphatase PAP2 family protein</fullName>
    </submittedName>
</protein>
<dbReference type="Proteomes" id="UP000323632">
    <property type="component" value="Unassembled WGS sequence"/>
</dbReference>
<dbReference type="Pfam" id="PF01569">
    <property type="entry name" value="PAP2"/>
    <property type="match status" value="1"/>
</dbReference>
<accession>A0A5M6CJ90</accession>
<gene>
    <name evidence="3" type="ORF">F0919_07825</name>
</gene>
<evidence type="ECO:0000313" key="3">
    <source>
        <dbReference type="EMBL" id="KAA5534520.1"/>
    </source>
</evidence>
<dbReference type="Gene3D" id="1.20.144.10">
    <property type="entry name" value="Phosphatidic acid phosphatase type 2/haloperoxidase"/>
    <property type="match status" value="1"/>
</dbReference>
<reference evidence="3 4" key="1">
    <citation type="submission" date="2019-09" db="EMBL/GenBank/DDBJ databases">
        <title>Genome sequence and assembly of Taibaiella sp.</title>
        <authorList>
            <person name="Chhetri G."/>
        </authorList>
    </citation>
    <scope>NUCLEOTIDE SEQUENCE [LARGE SCALE GENOMIC DNA]</scope>
    <source>
        <strain evidence="3 4">KVB11</strain>
    </source>
</reference>
<dbReference type="CDD" id="cd03394">
    <property type="entry name" value="PAP2_like_5"/>
    <property type="match status" value="1"/>
</dbReference>
<dbReference type="AlphaFoldDB" id="A0A5M6CJ90"/>
<feature type="domain" description="Phosphatidic acid phosphatase type 2/haloperoxidase" evidence="2">
    <location>
        <begin position="122"/>
        <end position="225"/>
    </location>
</feature>
<evidence type="ECO:0000313" key="4">
    <source>
        <dbReference type="Proteomes" id="UP000323632"/>
    </source>
</evidence>
<evidence type="ECO:0000259" key="2">
    <source>
        <dbReference type="SMART" id="SM00014"/>
    </source>
</evidence>
<dbReference type="InterPro" id="IPR000326">
    <property type="entry name" value="PAP2/HPO"/>
</dbReference>
<dbReference type="SMART" id="SM00014">
    <property type="entry name" value="acidPPc"/>
    <property type="match status" value="1"/>
</dbReference>
<dbReference type="InterPro" id="IPR036938">
    <property type="entry name" value="PAP2/HPO_sf"/>
</dbReference>
<dbReference type="SUPFAM" id="SSF48317">
    <property type="entry name" value="Acid phosphatase/Vanadium-dependent haloperoxidase"/>
    <property type="match status" value="1"/>
</dbReference>
<evidence type="ECO:0000256" key="1">
    <source>
        <dbReference type="SAM" id="SignalP"/>
    </source>
</evidence>
<organism evidence="3 4">
    <name type="scientific">Taibaiella lutea</name>
    <dbReference type="NCBI Taxonomy" id="2608001"/>
    <lineage>
        <taxon>Bacteria</taxon>
        <taxon>Pseudomonadati</taxon>
        <taxon>Bacteroidota</taxon>
        <taxon>Chitinophagia</taxon>
        <taxon>Chitinophagales</taxon>
        <taxon>Chitinophagaceae</taxon>
        <taxon>Taibaiella</taxon>
    </lineage>
</organism>
<proteinExistence type="predicted"/>
<keyword evidence="4" id="KW-1185">Reference proteome</keyword>
<dbReference type="RefSeq" id="WP_150032200.1">
    <property type="nucleotide sequence ID" value="NZ_VWSH01000002.1"/>
</dbReference>
<name>A0A5M6CJ90_9BACT</name>